<feature type="chain" id="PRO_5004040845" evidence="5">
    <location>
        <begin position="42"/>
        <end position="191"/>
    </location>
</feature>
<keyword evidence="8" id="KW-1185">Reference proteome</keyword>
<sequence length="191" mass="19466">MAKHRLDKPQTGAFKAATTAVVAGSIALGGSLALAAAPADAAPLKIPNVGTFDVPDNLLPGNLKAPKLDGNFGTPQEVRAKKAVKAAASKIGSPYVYGAAGPNAFDCSGLTSWAFKQAGKIIPRDSYGQMGGGTPVASLAQAKPGDILIFNGGGHAGIYEGNGVFIHSSTEGVPVQRAKVKAWNLAAIRRY</sequence>
<gene>
    <name evidence="7" type="ORF">GM1_004_01080</name>
</gene>
<dbReference type="GO" id="GO:0008234">
    <property type="term" value="F:cysteine-type peptidase activity"/>
    <property type="evidence" value="ECO:0007669"/>
    <property type="project" value="UniProtKB-KW"/>
</dbReference>
<reference evidence="7 8" key="1">
    <citation type="submission" date="2013-02" db="EMBL/GenBank/DDBJ databases">
        <title>Whole genome shotgun sequence of Gordonia malaquae NBRC 108250.</title>
        <authorList>
            <person name="Yoshida I."/>
            <person name="Hosoyama A."/>
            <person name="Tsuchikane K."/>
            <person name="Ando Y."/>
            <person name="Baba S."/>
            <person name="Ohji S."/>
            <person name="Hamada M."/>
            <person name="Tamura T."/>
            <person name="Yamazoe A."/>
            <person name="Yamazaki S."/>
            <person name="Fujita N."/>
        </authorList>
    </citation>
    <scope>NUCLEOTIDE SEQUENCE [LARGE SCALE GENOMIC DNA]</scope>
    <source>
        <strain evidence="7 8">NBRC 108250</strain>
    </source>
</reference>
<dbReference type="STRING" id="410332.SAMN04488550_2785"/>
<dbReference type="PROSITE" id="PS51935">
    <property type="entry name" value="NLPC_P60"/>
    <property type="match status" value="1"/>
</dbReference>
<keyword evidence="4" id="KW-0788">Thiol protease</keyword>
<evidence type="ECO:0000313" key="8">
    <source>
        <dbReference type="Proteomes" id="UP000035009"/>
    </source>
</evidence>
<dbReference type="Gene3D" id="3.90.1720.10">
    <property type="entry name" value="endopeptidase domain like (from Nostoc punctiforme)"/>
    <property type="match status" value="1"/>
</dbReference>
<keyword evidence="3" id="KW-0378">Hydrolase</keyword>
<evidence type="ECO:0000256" key="5">
    <source>
        <dbReference type="SAM" id="SignalP"/>
    </source>
</evidence>
<evidence type="ECO:0000256" key="3">
    <source>
        <dbReference type="ARBA" id="ARBA00022801"/>
    </source>
</evidence>
<accession>M3VAA5</accession>
<protein>
    <submittedName>
        <fullName evidence="7">NlpC/P60 family protein</fullName>
    </submittedName>
</protein>
<dbReference type="SUPFAM" id="SSF54001">
    <property type="entry name" value="Cysteine proteinases"/>
    <property type="match status" value="1"/>
</dbReference>
<proteinExistence type="inferred from homology"/>
<dbReference type="GO" id="GO:0006508">
    <property type="term" value="P:proteolysis"/>
    <property type="evidence" value="ECO:0007669"/>
    <property type="project" value="UniProtKB-KW"/>
</dbReference>
<dbReference type="PANTHER" id="PTHR47359">
    <property type="entry name" value="PEPTIDOGLYCAN DL-ENDOPEPTIDASE CWLO"/>
    <property type="match status" value="1"/>
</dbReference>
<evidence type="ECO:0000256" key="1">
    <source>
        <dbReference type="ARBA" id="ARBA00007074"/>
    </source>
</evidence>
<dbReference type="eggNOG" id="COG0791">
    <property type="taxonomic scope" value="Bacteria"/>
</dbReference>
<keyword evidence="2" id="KW-0645">Protease</keyword>
<evidence type="ECO:0000256" key="4">
    <source>
        <dbReference type="ARBA" id="ARBA00022807"/>
    </source>
</evidence>
<evidence type="ECO:0000313" key="7">
    <source>
        <dbReference type="EMBL" id="GAC78663.1"/>
    </source>
</evidence>
<evidence type="ECO:0000256" key="2">
    <source>
        <dbReference type="ARBA" id="ARBA00022670"/>
    </source>
</evidence>
<dbReference type="EMBL" id="BAOP01000004">
    <property type="protein sequence ID" value="GAC78663.1"/>
    <property type="molecule type" value="Genomic_DNA"/>
</dbReference>
<dbReference type="InterPro" id="IPR000064">
    <property type="entry name" value="NLP_P60_dom"/>
</dbReference>
<dbReference type="OrthoDB" id="5177647at2"/>
<organism evidence="7 8">
    <name type="scientific">Gordonia malaquae NBRC 108250</name>
    <dbReference type="NCBI Taxonomy" id="1223542"/>
    <lineage>
        <taxon>Bacteria</taxon>
        <taxon>Bacillati</taxon>
        <taxon>Actinomycetota</taxon>
        <taxon>Actinomycetes</taxon>
        <taxon>Mycobacteriales</taxon>
        <taxon>Gordoniaceae</taxon>
        <taxon>Gordonia</taxon>
    </lineage>
</organism>
<feature type="signal peptide" evidence="5">
    <location>
        <begin position="1"/>
        <end position="41"/>
    </location>
</feature>
<dbReference type="AlphaFoldDB" id="M3VAA5"/>
<dbReference type="RefSeq" id="WP_008376794.1">
    <property type="nucleotide sequence ID" value="NZ_BAOP01000004.1"/>
</dbReference>
<feature type="domain" description="NlpC/P60" evidence="6">
    <location>
        <begin position="77"/>
        <end position="191"/>
    </location>
</feature>
<evidence type="ECO:0000259" key="6">
    <source>
        <dbReference type="PROSITE" id="PS51935"/>
    </source>
</evidence>
<dbReference type="Proteomes" id="UP000035009">
    <property type="component" value="Unassembled WGS sequence"/>
</dbReference>
<dbReference type="PANTHER" id="PTHR47359:SF3">
    <property type="entry name" value="NLP_P60 DOMAIN-CONTAINING PROTEIN-RELATED"/>
    <property type="match status" value="1"/>
</dbReference>
<keyword evidence="5" id="KW-0732">Signal</keyword>
<dbReference type="Pfam" id="PF00877">
    <property type="entry name" value="NLPC_P60"/>
    <property type="match status" value="1"/>
</dbReference>
<comment type="similarity">
    <text evidence="1">Belongs to the peptidase C40 family.</text>
</comment>
<dbReference type="InterPro" id="IPR038765">
    <property type="entry name" value="Papain-like_cys_pep_sf"/>
</dbReference>
<comment type="caution">
    <text evidence="7">The sequence shown here is derived from an EMBL/GenBank/DDBJ whole genome shotgun (WGS) entry which is preliminary data.</text>
</comment>
<name>M3VAA5_GORML</name>
<dbReference type="InterPro" id="IPR051794">
    <property type="entry name" value="PG_Endopeptidase_C40"/>
</dbReference>